<feature type="transmembrane region" description="Helical" evidence="1">
    <location>
        <begin position="59"/>
        <end position="82"/>
    </location>
</feature>
<organism evidence="2">
    <name type="scientific">Ixodes ricinus</name>
    <name type="common">Common tick</name>
    <name type="synonym">Acarus ricinus</name>
    <dbReference type="NCBI Taxonomy" id="34613"/>
    <lineage>
        <taxon>Eukaryota</taxon>
        <taxon>Metazoa</taxon>
        <taxon>Ecdysozoa</taxon>
        <taxon>Arthropoda</taxon>
        <taxon>Chelicerata</taxon>
        <taxon>Arachnida</taxon>
        <taxon>Acari</taxon>
        <taxon>Parasitiformes</taxon>
        <taxon>Ixodida</taxon>
        <taxon>Ixodoidea</taxon>
        <taxon>Ixodidae</taxon>
        <taxon>Ixodinae</taxon>
        <taxon>Ixodes</taxon>
    </lineage>
</organism>
<keyword evidence="1" id="KW-1133">Transmembrane helix</keyword>
<protein>
    <submittedName>
        <fullName evidence="2">Uncharacterized protein</fullName>
    </submittedName>
</protein>
<sequence length="132" mass="13855">MLGFTKLVFTTLAFIALGCTMSGFIRLGPTTLALAIVALAKLDLITAGFTVPPETTVLVTLIGRAVTIVATGAVMEVVALVVRGDLIIGGTGPCDLEVRMETLTGTAFLVVKVGLRVWNLRNLFKGVLARPL</sequence>
<dbReference type="AlphaFoldDB" id="A0A6B0US97"/>
<keyword evidence="1" id="KW-0812">Transmembrane</keyword>
<reference evidence="2" key="1">
    <citation type="submission" date="2019-12" db="EMBL/GenBank/DDBJ databases">
        <title>An insight into the sialome of adult female Ixodes ricinus ticks feeding for 6 days.</title>
        <authorList>
            <person name="Perner J."/>
            <person name="Ribeiro J.M.C."/>
        </authorList>
    </citation>
    <scope>NUCLEOTIDE SEQUENCE</scope>
    <source>
        <strain evidence="2">Semi-engorged</strain>
        <tissue evidence="2">Salivary glands</tissue>
    </source>
</reference>
<dbReference type="EMBL" id="GIFC01010308">
    <property type="protein sequence ID" value="MXU92391.1"/>
    <property type="molecule type" value="Transcribed_RNA"/>
</dbReference>
<proteinExistence type="predicted"/>
<keyword evidence="1" id="KW-0472">Membrane</keyword>
<evidence type="ECO:0000313" key="2">
    <source>
        <dbReference type="EMBL" id="MXU92391.1"/>
    </source>
</evidence>
<evidence type="ECO:0000256" key="1">
    <source>
        <dbReference type="SAM" id="Phobius"/>
    </source>
</evidence>
<accession>A0A6B0US97</accession>
<name>A0A6B0US97_IXORI</name>
<dbReference type="PROSITE" id="PS51257">
    <property type="entry name" value="PROKAR_LIPOPROTEIN"/>
    <property type="match status" value="1"/>
</dbReference>